<keyword evidence="1" id="KW-0812">Transmembrane</keyword>
<dbReference type="eggNOG" id="COG3119">
    <property type="taxonomic scope" value="Bacteria"/>
</dbReference>
<accession>F4XN92</accession>
<evidence type="ECO:0000259" key="2">
    <source>
        <dbReference type="Pfam" id="PF00884"/>
    </source>
</evidence>
<dbReference type="PANTHER" id="PTHR43751:SF2">
    <property type="entry name" value="SULFATASE N-TERMINAL DOMAIN-CONTAINING PROTEIN"/>
    <property type="match status" value="1"/>
</dbReference>
<dbReference type="Gene3D" id="3.40.720.10">
    <property type="entry name" value="Alkaline Phosphatase, subunit A"/>
    <property type="match status" value="1"/>
</dbReference>
<dbReference type="InterPro" id="IPR017850">
    <property type="entry name" value="Alkaline_phosphatase_core_sf"/>
</dbReference>
<dbReference type="HOGENOM" id="CLU_1271112_0_0_3"/>
<evidence type="ECO:0000256" key="1">
    <source>
        <dbReference type="SAM" id="Phobius"/>
    </source>
</evidence>
<feature type="domain" description="Sulfatase N-terminal" evidence="2">
    <location>
        <begin position="57"/>
        <end position="156"/>
    </location>
</feature>
<dbReference type="RefSeq" id="WP_008181298.1">
    <property type="nucleotide sequence ID" value="NZ_MKZR01000001.1"/>
</dbReference>
<dbReference type="Proteomes" id="UP000003959">
    <property type="component" value="Unassembled WGS sequence"/>
</dbReference>
<feature type="transmembrane region" description="Helical" evidence="1">
    <location>
        <begin position="21"/>
        <end position="41"/>
    </location>
</feature>
<dbReference type="InterPro" id="IPR052701">
    <property type="entry name" value="GAG_Ulvan_Degrading_Sulfatases"/>
</dbReference>
<keyword evidence="1" id="KW-1133">Transmembrane helix</keyword>
<dbReference type="SUPFAM" id="SSF53649">
    <property type="entry name" value="Alkaline phosphatase-like"/>
    <property type="match status" value="1"/>
</dbReference>
<evidence type="ECO:0000313" key="3">
    <source>
        <dbReference type="EMBL" id="EGJ34151.1"/>
    </source>
</evidence>
<proteinExistence type="predicted"/>
<dbReference type="PANTHER" id="PTHR43751">
    <property type="entry name" value="SULFATASE"/>
    <property type="match status" value="1"/>
</dbReference>
<sequence length="217" mass="23702">MKYLRANRSKGSQKTAQIGKRLFNAVTAIVLTISFALVGFLPGTNQGIALADTQGKPNILVIMGDDIGWFNPSIYNRGIMGYQTPHIDRIAEDGILFTDFYGENSCTAGRSAFLTGQSPGRTGLTKVGLPGVDVGLQDDDPTLADLLGPLGYATGQFVDTPRRTKNGDSWIYDSSCYPLPEPGKVEDKSPRAFRSWIQVSVCPTVPFYMDRQILFII</sequence>
<gene>
    <name evidence="3" type="ORF">LYNGBM3L_23670</name>
</gene>
<organism evidence="3 4">
    <name type="scientific">Moorena producens 3L</name>
    <dbReference type="NCBI Taxonomy" id="489825"/>
    <lineage>
        <taxon>Bacteria</taxon>
        <taxon>Bacillati</taxon>
        <taxon>Cyanobacteriota</taxon>
        <taxon>Cyanophyceae</taxon>
        <taxon>Coleofasciculales</taxon>
        <taxon>Coleofasciculaceae</taxon>
        <taxon>Moorena</taxon>
    </lineage>
</organism>
<dbReference type="Pfam" id="PF00884">
    <property type="entry name" value="Sulfatase"/>
    <property type="match status" value="1"/>
</dbReference>
<dbReference type="EMBL" id="GL890840">
    <property type="protein sequence ID" value="EGJ34151.1"/>
    <property type="molecule type" value="Genomic_DNA"/>
</dbReference>
<reference evidence="4" key="1">
    <citation type="journal article" date="2011" name="Proc. Natl. Acad. Sci. U.S.A.">
        <title>Genomic insights into the physiology and ecology of the marine filamentous cyanobacterium Lyngbya majuscula.</title>
        <authorList>
            <person name="Jones A.C."/>
            <person name="Monroe E.A."/>
            <person name="Podell S."/>
            <person name="Hess W.R."/>
            <person name="Klages S."/>
            <person name="Esquenazi E."/>
            <person name="Niessen S."/>
            <person name="Hoover H."/>
            <person name="Rothmann M."/>
            <person name="Lasken R.S."/>
            <person name="Yates J.R.III."/>
            <person name="Reinhardt R."/>
            <person name="Kube M."/>
            <person name="Burkart M.D."/>
            <person name="Allen E.E."/>
            <person name="Dorrestein P.C."/>
            <person name="Gerwick W.H."/>
            <person name="Gerwick L."/>
        </authorList>
    </citation>
    <scope>NUCLEOTIDE SEQUENCE [LARGE SCALE GENOMIC DNA]</scope>
    <source>
        <strain evidence="4">3L</strain>
    </source>
</reference>
<evidence type="ECO:0000313" key="4">
    <source>
        <dbReference type="Proteomes" id="UP000003959"/>
    </source>
</evidence>
<protein>
    <submittedName>
        <fullName evidence="3">Arylsulfatase A family enzyme</fullName>
    </submittedName>
</protein>
<dbReference type="AlphaFoldDB" id="F4XN92"/>
<dbReference type="InterPro" id="IPR000917">
    <property type="entry name" value="Sulfatase_N"/>
</dbReference>
<name>F4XN92_9CYAN</name>
<keyword evidence="1" id="KW-0472">Membrane</keyword>
<keyword evidence="4" id="KW-1185">Reference proteome</keyword>